<dbReference type="GO" id="GO:0003678">
    <property type="term" value="F:DNA helicase activity"/>
    <property type="evidence" value="ECO:0007669"/>
    <property type="project" value="InterPro"/>
</dbReference>
<dbReference type="GO" id="GO:0046872">
    <property type="term" value="F:metal ion binding"/>
    <property type="evidence" value="ECO:0007669"/>
    <property type="project" value="UniProtKB-KW"/>
</dbReference>
<evidence type="ECO:0000256" key="5">
    <source>
        <dbReference type="ARBA" id="ARBA00022840"/>
    </source>
</evidence>
<feature type="domain" description="Helicase ATP-binding" evidence="12">
    <location>
        <begin position="179"/>
        <end position="437"/>
    </location>
</feature>
<dbReference type="InterPro" id="IPR011604">
    <property type="entry name" value="PDDEXK-like_dom_sf"/>
</dbReference>
<name>A0A853F618_9BURK</name>
<dbReference type="InterPro" id="IPR027417">
    <property type="entry name" value="P-loop_NTPase"/>
</dbReference>
<protein>
    <submittedName>
        <fullName evidence="13">ATP-dependent DNA helicase</fullName>
    </submittedName>
</protein>
<keyword evidence="8" id="KW-0238">DNA-binding</keyword>
<dbReference type="InterPro" id="IPR006555">
    <property type="entry name" value="ATP-dep_Helicase_C"/>
</dbReference>
<evidence type="ECO:0000256" key="11">
    <source>
        <dbReference type="SAM" id="MobiDB-lite"/>
    </source>
</evidence>
<dbReference type="GO" id="GO:0016818">
    <property type="term" value="F:hydrolase activity, acting on acid anhydrides, in phosphorus-containing anhydrides"/>
    <property type="evidence" value="ECO:0007669"/>
    <property type="project" value="InterPro"/>
</dbReference>
<gene>
    <name evidence="13" type="ORF">H0A68_00845</name>
</gene>
<evidence type="ECO:0000256" key="10">
    <source>
        <dbReference type="ARBA" id="ARBA00038058"/>
    </source>
</evidence>
<dbReference type="Pfam" id="PF13307">
    <property type="entry name" value="Helicase_C_2"/>
    <property type="match status" value="1"/>
</dbReference>
<keyword evidence="4 13" id="KW-0347">Helicase</keyword>
<dbReference type="SMART" id="SM00491">
    <property type="entry name" value="HELICc2"/>
    <property type="match status" value="1"/>
</dbReference>
<dbReference type="GO" id="GO:0003677">
    <property type="term" value="F:DNA binding"/>
    <property type="evidence" value="ECO:0007669"/>
    <property type="project" value="UniProtKB-KW"/>
</dbReference>
<dbReference type="InterPro" id="IPR010614">
    <property type="entry name" value="RAD3-like_helicase_DEAD"/>
</dbReference>
<dbReference type="AlphaFoldDB" id="A0A853F618"/>
<reference evidence="13 14" key="1">
    <citation type="submission" date="2020-07" db="EMBL/GenBank/DDBJ databases">
        <title>Taxonomic revisions and descriptions of new bacterial species based on genomic comparisons in the high-G+C-content subgroup of the family Alcaligenaceae.</title>
        <authorList>
            <person name="Szabo A."/>
            <person name="Felfoldi T."/>
        </authorList>
    </citation>
    <scope>NUCLEOTIDE SEQUENCE [LARGE SCALE GENOMIC DNA]</scope>
    <source>
        <strain evidence="13 14">DSM 25264</strain>
    </source>
</reference>
<dbReference type="GO" id="GO:0005524">
    <property type="term" value="F:ATP binding"/>
    <property type="evidence" value="ECO:0007669"/>
    <property type="project" value="UniProtKB-KW"/>
</dbReference>
<keyword evidence="1" id="KW-0479">Metal-binding</keyword>
<evidence type="ECO:0000256" key="9">
    <source>
        <dbReference type="ARBA" id="ARBA00023235"/>
    </source>
</evidence>
<dbReference type="PROSITE" id="PS51193">
    <property type="entry name" value="HELICASE_ATP_BIND_2"/>
    <property type="match status" value="1"/>
</dbReference>
<dbReference type="Gene3D" id="3.40.50.300">
    <property type="entry name" value="P-loop containing nucleotide triphosphate hydrolases"/>
    <property type="match status" value="2"/>
</dbReference>
<evidence type="ECO:0000256" key="2">
    <source>
        <dbReference type="ARBA" id="ARBA00022741"/>
    </source>
</evidence>
<comment type="similarity">
    <text evidence="10">Belongs to the helicase family. DinG subfamily.</text>
</comment>
<dbReference type="SUPFAM" id="SSF52540">
    <property type="entry name" value="P-loop containing nucleoside triphosphate hydrolases"/>
    <property type="match status" value="1"/>
</dbReference>
<keyword evidence="9" id="KW-0413">Isomerase</keyword>
<proteinExistence type="inferred from homology"/>
<keyword evidence="3" id="KW-0378">Hydrolase</keyword>
<dbReference type="GO" id="GO:0006139">
    <property type="term" value="P:nucleobase-containing compound metabolic process"/>
    <property type="evidence" value="ECO:0007669"/>
    <property type="project" value="InterPro"/>
</dbReference>
<evidence type="ECO:0000256" key="3">
    <source>
        <dbReference type="ARBA" id="ARBA00022801"/>
    </source>
</evidence>
<keyword evidence="14" id="KW-1185">Reference proteome</keyword>
<comment type="caution">
    <text evidence="13">The sequence shown here is derived from an EMBL/GenBank/DDBJ whole genome shotgun (WGS) entry which is preliminary data.</text>
</comment>
<dbReference type="EMBL" id="JACCEW010000001">
    <property type="protein sequence ID" value="NYT35407.1"/>
    <property type="molecule type" value="Genomic_DNA"/>
</dbReference>
<evidence type="ECO:0000256" key="1">
    <source>
        <dbReference type="ARBA" id="ARBA00022723"/>
    </source>
</evidence>
<organism evidence="13 14">
    <name type="scientific">Allopusillimonas soli</name>
    <dbReference type="NCBI Taxonomy" id="659016"/>
    <lineage>
        <taxon>Bacteria</taxon>
        <taxon>Pseudomonadati</taxon>
        <taxon>Pseudomonadota</taxon>
        <taxon>Betaproteobacteria</taxon>
        <taxon>Burkholderiales</taxon>
        <taxon>Alcaligenaceae</taxon>
        <taxon>Allopusillimonas</taxon>
    </lineage>
</organism>
<evidence type="ECO:0000313" key="13">
    <source>
        <dbReference type="EMBL" id="NYT35407.1"/>
    </source>
</evidence>
<evidence type="ECO:0000256" key="6">
    <source>
        <dbReference type="ARBA" id="ARBA00023004"/>
    </source>
</evidence>
<dbReference type="InterPro" id="IPR045028">
    <property type="entry name" value="DinG/Rad3-like"/>
</dbReference>
<sequence length="818" mass="91156">MNYTVSVRALCEFTAREGDLDLQFAPVPTALEGIAGHAAVRSRRPKGYEKEISLEDTIELAGGRHTLHVRGRADGYDAHRQQIEEIKTCRRPPEMLPHNHRSLHWAQARVYGHMLCKARGLARLRVALVYYDIDQEKETVLEVQHEASELATHFHALCARFASWALQETEHRLCRNRCLDALRFPFPAMRAGQRQLAEAAYKAALQSRCLLAQAPTGIGKTLGTLFPVLKSMPRAELDKVFFLTAKTPGRQLALDGLALIAAGIDTADDAAGSKPAPRVLELTAREKTCEHPDKACHGASCPLARGFYDRLPAARSEAVAAGRMDKAAVRAVALSHGLCPYWLSHDLTQWADIIVGDYNHYFDMNALLRSLTDNRQWRVAVLVDEAHNLPERARKMYSGALRPSALLAAQRHGPGNVRKAARAALKACQHLYRDQTTTYQSYTALPERLSGALQVLSAALTDHVETGADRLQGPGQAALALFDTATSRTEHHPETSSRQPHDKRKVQHTQGLAHPGTPYSDADLLRLHFDILHFLRLAACFGPHSVLDVTLAGENRLNDAGTLFSLRNLVPAPFLEPAFRISHSTVLFSATLTPWDFYRDTLGLPDDTAWVDVASPFDASQLHVRIARGISTRYRDRRQSITPIIRLMAKQYCTKPGNYLSYFSSFDYLEQVADAFALRYPDIPVWMQARNMDEAARDRFLQRFTAGGCGIGFAVLGGAFAEGIDLPGTRLIGAFVSTLGLPQYNDSNEQLRQCMERFFGPERGHDYAYLYPGLRKVVQAAGRVIRSDTDSGVVHLIDDRYAQPRVRALLPRWWSVRP</sequence>
<dbReference type="Gene3D" id="3.90.320.10">
    <property type="match status" value="1"/>
</dbReference>
<dbReference type="GO" id="GO:0051536">
    <property type="term" value="F:iron-sulfur cluster binding"/>
    <property type="evidence" value="ECO:0007669"/>
    <property type="project" value="UniProtKB-KW"/>
</dbReference>
<dbReference type="Proteomes" id="UP000580517">
    <property type="component" value="Unassembled WGS sequence"/>
</dbReference>
<dbReference type="PANTHER" id="PTHR11472">
    <property type="entry name" value="DNA REPAIR DEAD HELICASE RAD3/XP-D SUBFAMILY MEMBER"/>
    <property type="match status" value="1"/>
</dbReference>
<evidence type="ECO:0000313" key="14">
    <source>
        <dbReference type="Proteomes" id="UP000580517"/>
    </source>
</evidence>
<keyword evidence="7" id="KW-0411">Iron-sulfur</keyword>
<keyword evidence="5" id="KW-0067">ATP-binding</keyword>
<evidence type="ECO:0000259" key="12">
    <source>
        <dbReference type="PROSITE" id="PS51193"/>
    </source>
</evidence>
<evidence type="ECO:0000256" key="4">
    <source>
        <dbReference type="ARBA" id="ARBA00022806"/>
    </source>
</evidence>
<dbReference type="Pfam" id="PF06733">
    <property type="entry name" value="DEAD_2"/>
    <property type="match status" value="1"/>
</dbReference>
<evidence type="ECO:0000256" key="8">
    <source>
        <dbReference type="ARBA" id="ARBA00023125"/>
    </source>
</evidence>
<dbReference type="InterPro" id="IPR014013">
    <property type="entry name" value="Helic_SF1/SF2_ATP-bd_DinG/Rad3"/>
</dbReference>
<dbReference type="PANTHER" id="PTHR11472:SF34">
    <property type="entry name" value="REGULATOR OF TELOMERE ELONGATION HELICASE 1"/>
    <property type="match status" value="1"/>
</dbReference>
<dbReference type="RefSeq" id="WP_167668801.1">
    <property type="nucleotide sequence ID" value="NZ_JACCEW010000001.1"/>
</dbReference>
<accession>A0A853F618</accession>
<feature type="region of interest" description="Disordered" evidence="11">
    <location>
        <begin position="486"/>
        <end position="517"/>
    </location>
</feature>
<evidence type="ECO:0000256" key="7">
    <source>
        <dbReference type="ARBA" id="ARBA00023014"/>
    </source>
</evidence>
<keyword evidence="2" id="KW-0547">Nucleotide-binding</keyword>
<keyword evidence="6" id="KW-0408">Iron</keyword>